<evidence type="ECO:0000256" key="2">
    <source>
        <dbReference type="SAM" id="SignalP"/>
    </source>
</evidence>
<keyword evidence="5" id="KW-1185">Reference proteome</keyword>
<feature type="chain" id="PRO_5045780207" evidence="2">
    <location>
        <begin position="19"/>
        <end position="157"/>
    </location>
</feature>
<dbReference type="SUPFAM" id="SSF50346">
    <property type="entry name" value="PRC-barrel domain"/>
    <property type="match status" value="1"/>
</dbReference>
<keyword evidence="2" id="KW-0732">Signal</keyword>
<dbReference type="Pfam" id="PF05239">
    <property type="entry name" value="PRC"/>
    <property type="match status" value="1"/>
</dbReference>
<dbReference type="RefSeq" id="WP_279966995.1">
    <property type="nucleotide sequence ID" value="NZ_CP122537.1"/>
</dbReference>
<proteinExistence type="predicted"/>
<dbReference type="InterPro" id="IPR011033">
    <property type="entry name" value="PRC_barrel-like_sf"/>
</dbReference>
<sequence length="157" mass="15894">MTRLLVLIAGLAAAPAAAQDGLAAEIAATDGSGVPQVVPLSGNTAASPPRTDPPAPRIVTVSPRPARAVPRNGEGTDDRDGPDEIALASLLGLPVEDAAGTRIGTLQDIIADPETGRLGAVLIEGAGEDGPRRVPFMALHFSPREGRAVLTRDGGDD</sequence>
<feature type="domain" description="PRC-barrel" evidence="3">
    <location>
        <begin position="82"/>
        <end position="150"/>
    </location>
</feature>
<feature type="region of interest" description="Disordered" evidence="1">
    <location>
        <begin position="38"/>
        <end position="83"/>
    </location>
</feature>
<dbReference type="Gene3D" id="2.30.30.240">
    <property type="entry name" value="PRC-barrel domain"/>
    <property type="match status" value="1"/>
</dbReference>
<accession>A0ABY8LF93</accession>
<gene>
    <name evidence="4" type="ORF">P8627_06885</name>
</gene>
<dbReference type="InterPro" id="IPR027275">
    <property type="entry name" value="PRC-brl_dom"/>
</dbReference>
<evidence type="ECO:0000313" key="4">
    <source>
        <dbReference type="EMBL" id="WGH79977.1"/>
    </source>
</evidence>
<protein>
    <submittedName>
        <fullName evidence="4">PRC-barrel domain-containing protein</fullName>
    </submittedName>
</protein>
<evidence type="ECO:0000259" key="3">
    <source>
        <dbReference type="Pfam" id="PF05239"/>
    </source>
</evidence>
<feature type="signal peptide" evidence="2">
    <location>
        <begin position="1"/>
        <end position="18"/>
    </location>
</feature>
<evidence type="ECO:0000313" key="5">
    <source>
        <dbReference type="Proteomes" id="UP001243420"/>
    </source>
</evidence>
<organism evidence="4 5">
    <name type="scientific">Jannaschia ovalis</name>
    <dbReference type="NCBI Taxonomy" id="3038773"/>
    <lineage>
        <taxon>Bacteria</taxon>
        <taxon>Pseudomonadati</taxon>
        <taxon>Pseudomonadota</taxon>
        <taxon>Alphaproteobacteria</taxon>
        <taxon>Rhodobacterales</taxon>
        <taxon>Roseobacteraceae</taxon>
        <taxon>Jannaschia</taxon>
    </lineage>
</organism>
<reference evidence="4 5" key="1">
    <citation type="submission" date="2023-04" db="EMBL/GenBank/DDBJ databases">
        <title>Jannaschia ovalis sp. nov., a marine bacterium isolated from sea tidal flat.</title>
        <authorList>
            <person name="Kwon D.Y."/>
            <person name="Kim J.-J."/>
        </authorList>
    </citation>
    <scope>NUCLEOTIDE SEQUENCE [LARGE SCALE GENOMIC DNA]</scope>
    <source>
        <strain evidence="4 5">GRR-S6-38</strain>
    </source>
</reference>
<dbReference type="EMBL" id="CP122537">
    <property type="protein sequence ID" value="WGH79977.1"/>
    <property type="molecule type" value="Genomic_DNA"/>
</dbReference>
<evidence type="ECO:0000256" key="1">
    <source>
        <dbReference type="SAM" id="MobiDB-lite"/>
    </source>
</evidence>
<dbReference type="Proteomes" id="UP001243420">
    <property type="component" value="Chromosome"/>
</dbReference>
<name>A0ABY8LF93_9RHOB</name>